<proteinExistence type="predicted"/>
<sequence length="54" mass="6237">MAKTQKRRSSKKGTRKISKWTAFVKKIYTEMKKKDKNAKLGDAMTAASKRKSEM</sequence>
<dbReference type="EMBL" id="MN739626">
    <property type="protein sequence ID" value="QHT16715.1"/>
    <property type="molecule type" value="Genomic_DNA"/>
</dbReference>
<reference evidence="2" key="1">
    <citation type="journal article" date="2020" name="Nature">
        <title>Giant virus diversity and host interactions through global metagenomics.</title>
        <authorList>
            <person name="Schulz F."/>
            <person name="Roux S."/>
            <person name="Paez-Espino D."/>
            <person name="Jungbluth S."/>
            <person name="Walsh D.A."/>
            <person name="Denef V.J."/>
            <person name="McMahon K.D."/>
            <person name="Konstantinidis K.T."/>
            <person name="Eloe-Fadrosh E.A."/>
            <person name="Kyrpides N.C."/>
            <person name="Woyke T."/>
        </authorList>
    </citation>
    <scope>NUCLEOTIDE SEQUENCE</scope>
    <source>
        <strain evidence="2">GVMAG-M-3300023174-189</strain>
    </source>
</reference>
<feature type="region of interest" description="Disordered" evidence="1">
    <location>
        <begin position="35"/>
        <end position="54"/>
    </location>
</feature>
<dbReference type="AlphaFoldDB" id="A0A6C0DMC5"/>
<name>A0A6C0DMC5_9ZZZZ</name>
<accession>A0A6C0DMC5</accession>
<protein>
    <submittedName>
        <fullName evidence="2">Uncharacterized protein</fullName>
    </submittedName>
</protein>
<organism evidence="2">
    <name type="scientific">viral metagenome</name>
    <dbReference type="NCBI Taxonomy" id="1070528"/>
    <lineage>
        <taxon>unclassified sequences</taxon>
        <taxon>metagenomes</taxon>
        <taxon>organismal metagenomes</taxon>
    </lineage>
</organism>
<evidence type="ECO:0000256" key="1">
    <source>
        <dbReference type="SAM" id="MobiDB-lite"/>
    </source>
</evidence>
<evidence type="ECO:0000313" key="2">
    <source>
        <dbReference type="EMBL" id="QHT16715.1"/>
    </source>
</evidence>